<evidence type="ECO:0000256" key="4">
    <source>
        <dbReference type="ARBA" id="ARBA00022777"/>
    </source>
</evidence>
<comment type="catalytic activity">
    <reaction evidence="9">
        <text>2-dehydro-3-deoxy-D-gluconate + ATP = 2-dehydro-3-deoxy-6-phospho-D-gluconate + ADP + H(+)</text>
        <dbReference type="Rhea" id="RHEA:14797"/>
        <dbReference type="ChEBI" id="CHEBI:15378"/>
        <dbReference type="ChEBI" id="CHEBI:30616"/>
        <dbReference type="ChEBI" id="CHEBI:57569"/>
        <dbReference type="ChEBI" id="CHEBI:57990"/>
        <dbReference type="ChEBI" id="CHEBI:456216"/>
        <dbReference type="EC" id="2.7.1.45"/>
    </reaction>
</comment>
<dbReference type="PATRIC" id="fig|1286631.3.peg.3402"/>
<dbReference type="InterPro" id="IPR029056">
    <property type="entry name" value="Ribokinase-like"/>
</dbReference>
<evidence type="ECO:0000256" key="6">
    <source>
        <dbReference type="ARBA" id="ARBA00023277"/>
    </source>
</evidence>
<dbReference type="GO" id="GO:0019698">
    <property type="term" value="P:D-galacturonate catabolic process"/>
    <property type="evidence" value="ECO:0007669"/>
    <property type="project" value="TreeGrafter"/>
</dbReference>
<comment type="caution">
    <text evidence="16">The sequence shown here is derived from an EMBL/GenBank/DDBJ whole genome shotgun (WGS) entry which is preliminary data.</text>
</comment>
<accession>A0A059KHN9</accession>
<dbReference type="Gene3D" id="3.40.1190.20">
    <property type="match status" value="1"/>
</dbReference>
<dbReference type="FunFam" id="3.40.1190.20:FF:000011">
    <property type="entry name" value="2-dehydro-3-deoxygluconokinase, putative"/>
    <property type="match status" value="1"/>
</dbReference>
<dbReference type="STRING" id="34103.SAMN05421778_106162"/>
<dbReference type="CDD" id="cd01166">
    <property type="entry name" value="KdgK"/>
    <property type="match status" value="1"/>
</dbReference>
<evidence type="ECO:0000256" key="5">
    <source>
        <dbReference type="ARBA" id="ARBA00022840"/>
    </source>
</evidence>
<dbReference type="PANTHER" id="PTHR43085">
    <property type="entry name" value="HEXOKINASE FAMILY MEMBER"/>
    <property type="match status" value="1"/>
</dbReference>
<dbReference type="AlphaFoldDB" id="A0A059KHN9"/>
<dbReference type="InterPro" id="IPR002173">
    <property type="entry name" value="Carboh/pur_kinase_PfkB_CS"/>
</dbReference>
<dbReference type="eggNOG" id="COG0524">
    <property type="taxonomic scope" value="Bacteria"/>
</dbReference>
<sequence length="340" mass="37089">MLLLHSLFKMKSCFIEFGINMISPQSQAFRAVLFGECMLELQGQAFGAMQQSFGGDTLNTAAYLARCSASTGLAVDYATAVGEDPLSTELLRRWAQEGIGCTLVHRHPRRLPGLYQIQVDPQGERTFLYWRDQSAARAYFDEALTPLEAAADTIDLLYFSGISLAILDGDGRDRLIALAERLRARGARVVFDNNYRARLWPDRSIAQAWYDRAYRTSTLALLTLDDEMLLRGLSGEAQGLDFAHALPVEEVVVKRGAQPSCVRMNRQGWTEVPTVPVERVVDTTAAGDSFGAGYLAARLQGLAPAEAAAAGNALAARVIQHRGALIPHAAMADLCGRPSV</sequence>
<evidence type="ECO:0000256" key="13">
    <source>
        <dbReference type="ARBA" id="ARBA00075711"/>
    </source>
</evidence>
<organism evidence="16 17">
    <name type="scientific">Sphaerotilus natans subsp. natans DSM 6575</name>
    <dbReference type="NCBI Taxonomy" id="1286631"/>
    <lineage>
        <taxon>Bacteria</taxon>
        <taxon>Pseudomonadati</taxon>
        <taxon>Pseudomonadota</taxon>
        <taxon>Betaproteobacteria</taxon>
        <taxon>Burkholderiales</taxon>
        <taxon>Sphaerotilaceae</taxon>
        <taxon>Sphaerotilus</taxon>
    </lineage>
</organism>
<dbReference type="PROSITE" id="PS00584">
    <property type="entry name" value="PFKB_KINASES_2"/>
    <property type="match status" value="1"/>
</dbReference>
<dbReference type="PANTHER" id="PTHR43085:SF15">
    <property type="entry name" value="2-DEHYDRO-3-DEOXYGLUCONOKINASE"/>
    <property type="match status" value="1"/>
</dbReference>
<evidence type="ECO:0000256" key="10">
    <source>
        <dbReference type="ARBA" id="ARBA00054997"/>
    </source>
</evidence>
<dbReference type="Pfam" id="PF00294">
    <property type="entry name" value="PfkB"/>
    <property type="match status" value="1"/>
</dbReference>
<keyword evidence="6" id="KW-0119">Carbohydrate metabolism</keyword>
<evidence type="ECO:0000259" key="15">
    <source>
        <dbReference type="Pfam" id="PF00294"/>
    </source>
</evidence>
<feature type="domain" description="Carbohydrate kinase PfkB" evidence="15">
    <location>
        <begin position="33"/>
        <end position="326"/>
    </location>
</feature>
<evidence type="ECO:0000256" key="14">
    <source>
        <dbReference type="ARBA" id="ARBA00080545"/>
    </source>
</evidence>
<dbReference type="EMBL" id="AZRA01000104">
    <property type="protein sequence ID" value="KDB50977.1"/>
    <property type="molecule type" value="Genomic_DNA"/>
</dbReference>
<dbReference type="GO" id="GO:0005829">
    <property type="term" value="C:cytosol"/>
    <property type="evidence" value="ECO:0007669"/>
    <property type="project" value="TreeGrafter"/>
</dbReference>
<evidence type="ECO:0000256" key="2">
    <source>
        <dbReference type="ARBA" id="ARBA00022679"/>
    </source>
</evidence>
<evidence type="ECO:0000256" key="11">
    <source>
        <dbReference type="ARBA" id="ARBA00066369"/>
    </source>
</evidence>
<comment type="pathway">
    <text evidence="7">Carbohydrate acid metabolism; 2-dehydro-3-deoxy-D-gluconate degradation; D-glyceraldehyde 3-phosphate and pyruvate from 2-dehydro-3-deoxy-D-gluconate: step 1/2.</text>
</comment>
<comment type="function">
    <text evidence="10">Catalyzes the phosphorylation of 2-keto-3-deoxygluconate (KDG) to produce 2-keto-3-deoxy-6-phosphogluconate (KDPG).</text>
</comment>
<dbReference type="GO" id="GO:0042840">
    <property type="term" value="P:D-glucuronate catabolic process"/>
    <property type="evidence" value="ECO:0007669"/>
    <property type="project" value="TreeGrafter"/>
</dbReference>
<evidence type="ECO:0000256" key="1">
    <source>
        <dbReference type="ARBA" id="ARBA00010688"/>
    </source>
</evidence>
<dbReference type="GO" id="GO:0006974">
    <property type="term" value="P:DNA damage response"/>
    <property type="evidence" value="ECO:0007669"/>
    <property type="project" value="TreeGrafter"/>
</dbReference>
<keyword evidence="5" id="KW-0067">ATP-binding</keyword>
<proteinExistence type="inferred from homology"/>
<evidence type="ECO:0000256" key="7">
    <source>
        <dbReference type="ARBA" id="ARBA00043951"/>
    </source>
</evidence>
<evidence type="ECO:0000313" key="17">
    <source>
        <dbReference type="Proteomes" id="UP000026714"/>
    </source>
</evidence>
<name>A0A059KHN9_9BURK</name>
<evidence type="ECO:0000313" key="16">
    <source>
        <dbReference type="EMBL" id="KDB50977.1"/>
    </source>
</evidence>
<evidence type="ECO:0000256" key="8">
    <source>
        <dbReference type="ARBA" id="ARBA00044254"/>
    </source>
</evidence>
<dbReference type="InterPro" id="IPR050306">
    <property type="entry name" value="PfkB_Carbo_kinase"/>
</dbReference>
<evidence type="ECO:0000256" key="12">
    <source>
        <dbReference type="ARBA" id="ARBA00067931"/>
    </source>
</evidence>
<keyword evidence="17" id="KW-1185">Reference proteome</keyword>
<reference evidence="16 17" key="1">
    <citation type="journal article" date="2014" name="FEMS Microbiol. Ecol.">
        <title>Sphaerotilus natans encrusted with nanoball-shaped Fe(III) oxide minerals formed by nitrate-reducing mixotrophic Fe(II) oxidation.</title>
        <authorList>
            <person name="Park S."/>
            <person name="Kim D.H."/>
            <person name="Lee J.H."/>
            <person name="Hur H.G."/>
        </authorList>
    </citation>
    <scope>NUCLEOTIDE SEQUENCE [LARGE SCALE GENOMIC DNA]</scope>
    <source>
        <strain evidence="16 17">DSM 6575</strain>
    </source>
</reference>
<dbReference type="GO" id="GO:0005524">
    <property type="term" value="F:ATP binding"/>
    <property type="evidence" value="ECO:0007669"/>
    <property type="project" value="UniProtKB-KW"/>
</dbReference>
<evidence type="ECO:0000256" key="3">
    <source>
        <dbReference type="ARBA" id="ARBA00022741"/>
    </source>
</evidence>
<dbReference type="GO" id="GO:0008673">
    <property type="term" value="F:2-dehydro-3-deoxygluconokinase activity"/>
    <property type="evidence" value="ECO:0007669"/>
    <property type="project" value="UniProtKB-EC"/>
</dbReference>
<evidence type="ECO:0000256" key="9">
    <source>
        <dbReference type="ARBA" id="ARBA00050729"/>
    </source>
</evidence>
<keyword evidence="4" id="KW-0418">Kinase</keyword>
<dbReference type="EC" id="2.7.1.45" evidence="11"/>
<comment type="similarity">
    <text evidence="1">Belongs to the carbohydrate kinase PfkB family.</text>
</comment>
<dbReference type="InterPro" id="IPR011611">
    <property type="entry name" value="PfkB_dom"/>
</dbReference>
<protein>
    <recommendedName>
        <fullName evidence="12">2-dehydro-3-deoxygluconokinase</fullName>
        <ecNumber evidence="11">2.7.1.45</ecNumber>
    </recommendedName>
    <alternativeName>
        <fullName evidence="13">2-keto-3-deoxygluconokinase</fullName>
    </alternativeName>
    <alternativeName>
        <fullName evidence="14">3-deoxy-2-oxo-D-gluconate kinase</fullName>
    </alternativeName>
    <alternativeName>
        <fullName evidence="8">KDG kinase</fullName>
    </alternativeName>
</protein>
<gene>
    <name evidence="16" type="ORF">X805_34830</name>
</gene>
<keyword evidence="2" id="KW-0808">Transferase</keyword>
<keyword evidence="3" id="KW-0547">Nucleotide-binding</keyword>
<dbReference type="SUPFAM" id="SSF53613">
    <property type="entry name" value="Ribokinase-like"/>
    <property type="match status" value="1"/>
</dbReference>
<dbReference type="Proteomes" id="UP000026714">
    <property type="component" value="Unassembled WGS sequence"/>
</dbReference>